<name>D6WP06_TRICA</name>
<evidence type="ECO:0000313" key="3">
    <source>
        <dbReference type="Proteomes" id="UP000007266"/>
    </source>
</evidence>
<proteinExistence type="predicted"/>
<dbReference type="Proteomes" id="UP000007266">
    <property type="component" value="Linkage group 5"/>
</dbReference>
<feature type="coiled-coil region" evidence="1">
    <location>
        <begin position="44"/>
        <end position="141"/>
    </location>
</feature>
<dbReference type="EMBL" id="KQ971343">
    <property type="protein sequence ID" value="EFA03184.2"/>
    <property type="molecule type" value="Genomic_DNA"/>
</dbReference>
<dbReference type="AlphaFoldDB" id="D6WP06"/>
<sequence length="254" mass="30198">MECESEIAQLRERVKGSRTGVDVEKFELCHREIRNELLLKRSQVVQLKKELDNSNSKVFELSRQLEANKSILKETEFSLKLALNKSKILEEKMKEINESHTTLKLKEEMRMSETQILNENIQKIAHEKQCLAREVEDLKDKLKYSRAFQDELEDRQCKINALTAKIRESTDKLENEHQFVEELNKKSQSAEEFKNACHLLSQENSKLRNEYIKLENAYIENYAKYETLNNWITRQKTTNQWNILEKIKFLQSEK</sequence>
<accession>D6WP06</accession>
<dbReference type="InParanoid" id="D6WP06"/>
<feature type="coiled-coil region" evidence="1">
    <location>
        <begin position="190"/>
        <end position="217"/>
    </location>
</feature>
<protein>
    <submittedName>
        <fullName evidence="2">Uncharacterized protein</fullName>
    </submittedName>
</protein>
<reference evidence="2 3" key="1">
    <citation type="journal article" date="2008" name="Nature">
        <title>The genome of the model beetle and pest Tribolium castaneum.</title>
        <authorList>
            <consortium name="Tribolium Genome Sequencing Consortium"/>
            <person name="Richards S."/>
            <person name="Gibbs R.A."/>
            <person name="Weinstock G.M."/>
            <person name="Brown S.J."/>
            <person name="Denell R."/>
            <person name="Beeman R.W."/>
            <person name="Gibbs R."/>
            <person name="Beeman R.W."/>
            <person name="Brown S.J."/>
            <person name="Bucher G."/>
            <person name="Friedrich M."/>
            <person name="Grimmelikhuijzen C.J."/>
            <person name="Klingler M."/>
            <person name="Lorenzen M."/>
            <person name="Richards S."/>
            <person name="Roth S."/>
            <person name="Schroder R."/>
            <person name="Tautz D."/>
            <person name="Zdobnov E.M."/>
            <person name="Muzny D."/>
            <person name="Gibbs R.A."/>
            <person name="Weinstock G.M."/>
            <person name="Attaway T."/>
            <person name="Bell S."/>
            <person name="Buhay C.J."/>
            <person name="Chandrabose M.N."/>
            <person name="Chavez D."/>
            <person name="Clerk-Blankenburg K.P."/>
            <person name="Cree A."/>
            <person name="Dao M."/>
            <person name="Davis C."/>
            <person name="Chacko J."/>
            <person name="Dinh H."/>
            <person name="Dugan-Rocha S."/>
            <person name="Fowler G."/>
            <person name="Garner T.T."/>
            <person name="Garnes J."/>
            <person name="Gnirke A."/>
            <person name="Hawes A."/>
            <person name="Hernandez J."/>
            <person name="Hines S."/>
            <person name="Holder M."/>
            <person name="Hume J."/>
            <person name="Jhangiani S.N."/>
            <person name="Joshi V."/>
            <person name="Khan Z.M."/>
            <person name="Jackson L."/>
            <person name="Kovar C."/>
            <person name="Kowis A."/>
            <person name="Lee S."/>
            <person name="Lewis L.R."/>
            <person name="Margolis J."/>
            <person name="Morgan M."/>
            <person name="Nazareth L.V."/>
            <person name="Nguyen N."/>
            <person name="Okwuonu G."/>
            <person name="Parker D."/>
            <person name="Richards S."/>
            <person name="Ruiz S.J."/>
            <person name="Santibanez J."/>
            <person name="Savard J."/>
            <person name="Scherer S.E."/>
            <person name="Schneider B."/>
            <person name="Sodergren E."/>
            <person name="Tautz D."/>
            <person name="Vattahil S."/>
            <person name="Villasana D."/>
            <person name="White C.S."/>
            <person name="Wright R."/>
            <person name="Park Y."/>
            <person name="Beeman R.W."/>
            <person name="Lord J."/>
            <person name="Oppert B."/>
            <person name="Lorenzen M."/>
            <person name="Brown S."/>
            <person name="Wang L."/>
            <person name="Savard J."/>
            <person name="Tautz D."/>
            <person name="Richards S."/>
            <person name="Weinstock G."/>
            <person name="Gibbs R.A."/>
            <person name="Liu Y."/>
            <person name="Worley K."/>
            <person name="Weinstock G."/>
            <person name="Elsik C.G."/>
            <person name="Reese J.T."/>
            <person name="Elhaik E."/>
            <person name="Landan G."/>
            <person name="Graur D."/>
            <person name="Arensburger P."/>
            <person name="Atkinson P."/>
            <person name="Beeman R.W."/>
            <person name="Beidler J."/>
            <person name="Brown S.J."/>
            <person name="Demuth J.P."/>
            <person name="Drury D.W."/>
            <person name="Du Y.Z."/>
            <person name="Fujiwara H."/>
            <person name="Lorenzen M."/>
            <person name="Maselli V."/>
            <person name="Osanai M."/>
            <person name="Park Y."/>
            <person name="Robertson H.M."/>
            <person name="Tu Z."/>
            <person name="Wang J.J."/>
            <person name="Wang S."/>
            <person name="Richards S."/>
            <person name="Song H."/>
            <person name="Zhang L."/>
            <person name="Sodergren E."/>
            <person name="Werner D."/>
            <person name="Stanke M."/>
            <person name="Morgenstern B."/>
            <person name="Solovyev V."/>
            <person name="Kosarev P."/>
            <person name="Brown G."/>
            <person name="Chen H.C."/>
            <person name="Ermolaeva O."/>
            <person name="Hlavina W."/>
            <person name="Kapustin Y."/>
            <person name="Kiryutin B."/>
            <person name="Kitts P."/>
            <person name="Maglott D."/>
            <person name="Pruitt K."/>
            <person name="Sapojnikov V."/>
            <person name="Souvorov A."/>
            <person name="Mackey A.J."/>
            <person name="Waterhouse R.M."/>
            <person name="Wyder S."/>
            <person name="Zdobnov E.M."/>
            <person name="Zdobnov E.M."/>
            <person name="Wyder S."/>
            <person name="Kriventseva E.V."/>
            <person name="Kadowaki T."/>
            <person name="Bork P."/>
            <person name="Aranda M."/>
            <person name="Bao R."/>
            <person name="Beermann A."/>
            <person name="Berns N."/>
            <person name="Bolognesi R."/>
            <person name="Bonneton F."/>
            <person name="Bopp D."/>
            <person name="Brown S.J."/>
            <person name="Bucher G."/>
            <person name="Butts T."/>
            <person name="Chaumot A."/>
            <person name="Denell R.E."/>
            <person name="Ferrier D.E."/>
            <person name="Friedrich M."/>
            <person name="Gordon C.M."/>
            <person name="Jindra M."/>
            <person name="Klingler M."/>
            <person name="Lan Q."/>
            <person name="Lattorff H.M."/>
            <person name="Laudet V."/>
            <person name="von Levetsow C."/>
            <person name="Liu Z."/>
            <person name="Lutz R."/>
            <person name="Lynch J.A."/>
            <person name="da Fonseca R.N."/>
            <person name="Posnien N."/>
            <person name="Reuter R."/>
            <person name="Roth S."/>
            <person name="Savard J."/>
            <person name="Schinko J.B."/>
            <person name="Schmitt C."/>
            <person name="Schoppmeier M."/>
            <person name="Schroder R."/>
            <person name="Shippy T.D."/>
            <person name="Simonnet F."/>
            <person name="Marques-Souza H."/>
            <person name="Tautz D."/>
            <person name="Tomoyasu Y."/>
            <person name="Trauner J."/>
            <person name="Van der Zee M."/>
            <person name="Vervoort M."/>
            <person name="Wittkopp N."/>
            <person name="Wimmer E.A."/>
            <person name="Yang X."/>
            <person name="Jones A.K."/>
            <person name="Sattelle D.B."/>
            <person name="Ebert P.R."/>
            <person name="Nelson D."/>
            <person name="Scott J.G."/>
            <person name="Beeman R.W."/>
            <person name="Muthukrishnan S."/>
            <person name="Kramer K.J."/>
            <person name="Arakane Y."/>
            <person name="Beeman R.W."/>
            <person name="Zhu Q."/>
            <person name="Hogenkamp D."/>
            <person name="Dixit R."/>
            <person name="Oppert B."/>
            <person name="Jiang H."/>
            <person name="Zou Z."/>
            <person name="Marshall J."/>
            <person name="Elpidina E."/>
            <person name="Vinokurov K."/>
            <person name="Oppert C."/>
            <person name="Zou Z."/>
            <person name="Evans J."/>
            <person name="Lu Z."/>
            <person name="Zhao P."/>
            <person name="Sumathipala N."/>
            <person name="Altincicek B."/>
            <person name="Vilcinskas A."/>
            <person name="Williams M."/>
            <person name="Hultmark D."/>
            <person name="Hetru C."/>
            <person name="Jiang H."/>
            <person name="Grimmelikhuijzen C.J."/>
            <person name="Hauser F."/>
            <person name="Cazzamali G."/>
            <person name="Williamson M."/>
            <person name="Park Y."/>
            <person name="Li B."/>
            <person name="Tanaka Y."/>
            <person name="Predel R."/>
            <person name="Neupert S."/>
            <person name="Schachtner J."/>
            <person name="Verleyen P."/>
            <person name="Raible F."/>
            <person name="Bork P."/>
            <person name="Friedrich M."/>
            <person name="Walden K.K."/>
            <person name="Robertson H.M."/>
            <person name="Angeli S."/>
            <person name="Foret S."/>
            <person name="Bucher G."/>
            <person name="Schuetz S."/>
            <person name="Maleszka R."/>
            <person name="Wimmer E.A."/>
            <person name="Beeman R.W."/>
            <person name="Lorenzen M."/>
            <person name="Tomoyasu Y."/>
            <person name="Miller S.C."/>
            <person name="Grossmann D."/>
            <person name="Bucher G."/>
        </authorList>
    </citation>
    <scope>NUCLEOTIDE SEQUENCE [LARGE SCALE GENOMIC DNA]</scope>
    <source>
        <strain evidence="2 3">Georgia GA2</strain>
    </source>
</reference>
<keyword evidence="1" id="KW-0175">Coiled coil</keyword>
<gene>
    <name evidence="2" type="primary">AUGUSTUS-3.0.2_13104</name>
    <name evidence="2" type="ORF">TcasGA2_TC013104</name>
</gene>
<evidence type="ECO:0000256" key="1">
    <source>
        <dbReference type="SAM" id="Coils"/>
    </source>
</evidence>
<reference evidence="2 3" key="2">
    <citation type="journal article" date="2010" name="Nucleic Acids Res.">
        <title>BeetleBase in 2010: revisions to provide comprehensive genomic information for Tribolium castaneum.</title>
        <authorList>
            <person name="Kim H.S."/>
            <person name="Murphy T."/>
            <person name="Xia J."/>
            <person name="Caragea D."/>
            <person name="Park Y."/>
            <person name="Beeman R.W."/>
            <person name="Lorenzen M.D."/>
            <person name="Butcher S."/>
            <person name="Manak J.R."/>
            <person name="Brown S.J."/>
        </authorList>
    </citation>
    <scope>GENOME REANNOTATION</scope>
    <source>
        <strain evidence="2 3">Georgia GA2</strain>
    </source>
</reference>
<evidence type="ECO:0000313" key="2">
    <source>
        <dbReference type="EMBL" id="EFA03184.2"/>
    </source>
</evidence>
<organism evidence="2 3">
    <name type="scientific">Tribolium castaneum</name>
    <name type="common">Red flour beetle</name>
    <dbReference type="NCBI Taxonomy" id="7070"/>
    <lineage>
        <taxon>Eukaryota</taxon>
        <taxon>Metazoa</taxon>
        <taxon>Ecdysozoa</taxon>
        <taxon>Arthropoda</taxon>
        <taxon>Hexapoda</taxon>
        <taxon>Insecta</taxon>
        <taxon>Pterygota</taxon>
        <taxon>Neoptera</taxon>
        <taxon>Endopterygota</taxon>
        <taxon>Coleoptera</taxon>
        <taxon>Polyphaga</taxon>
        <taxon>Cucujiformia</taxon>
        <taxon>Tenebrionidae</taxon>
        <taxon>Tenebrionidae incertae sedis</taxon>
        <taxon>Tribolium</taxon>
    </lineage>
</organism>
<dbReference type="HOGENOM" id="CLU_790696_0_0_1"/>
<keyword evidence="3" id="KW-1185">Reference proteome</keyword>